<comment type="subcellular location">
    <subcellularLocation>
        <location evidence="1">Cell outer membrane</location>
    </subcellularLocation>
</comment>
<dbReference type="STRING" id="623280.SAMN05660226_02750"/>
<dbReference type="InterPro" id="IPR012944">
    <property type="entry name" value="SusD_RagB_dom"/>
</dbReference>
<evidence type="ECO:0000256" key="4">
    <source>
        <dbReference type="ARBA" id="ARBA00023136"/>
    </source>
</evidence>
<keyword evidence="3" id="KW-0732">Signal</keyword>
<dbReference type="EMBL" id="FUYS01000006">
    <property type="protein sequence ID" value="SKB69929.1"/>
    <property type="molecule type" value="Genomic_DNA"/>
</dbReference>
<dbReference type="Pfam" id="PF14322">
    <property type="entry name" value="SusD-like_3"/>
    <property type="match status" value="1"/>
</dbReference>
<dbReference type="InterPro" id="IPR033985">
    <property type="entry name" value="SusD-like_N"/>
</dbReference>
<sequence>MKKLLIILTMGLLASCSKLFDLQPIDKLNPEDAFRTEQDLRLYTNSFYLVLPSAEEIIREDVMSDYLAGRNVNPFLLDGAFNANQSSGWNWGNLRNINFFLEHVGRAEVSDAVKNHYRGIARFFRAWFYFDKVKRFGDVPWYGHTLNTDDPDLYKPRDPRQLVMDSVLADLNFAVQHISNQKDPSATQVTSWVAQAFKSRVCLFEGTLRKYRTDLELSDADHWLDEAVNAAQAVMDGGAYILYTNAGEQASYRQLFVSDRPVSDEVILSWVGDRSLRIFHDANWAYTSASYGSRVSFTKTFINTYLKLDGTRFTDEEDYGTQLLTQELAGRDRRLAQTIRMPSYTREGTPAPPDFTYTYTGYQPLKFTVEARSADGRAENINAIPIIRYAEVLLNYAEARAERGVFNTNDWEMTVAALRRRAGITNVSYPQTIDPYLQTNYFPGLNDAVLLEIRRERAIELALEGFRYPDLIRWNRGKLLEMPYEGMYVPALDIPVDISGDGRPDVAFVNEVPRETQPGIQYYVIDGTQSRLTEGDRGRLLWLNNIRRVWENYKFVYPIPYNELVRNPNLEQNEGWN</sequence>
<feature type="domain" description="SusD-like N-terminal" evidence="7">
    <location>
        <begin position="94"/>
        <end position="203"/>
    </location>
</feature>
<gene>
    <name evidence="8" type="ORF">SAMN05660226_02750</name>
</gene>
<dbReference type="OrthoDB" id="5694214at2"/>
<evidence type="ECO:0000256" key="2">
    <source>
        <dbReference type="ARBA" id="ARBA00006275"/>
    </source>
</evidence>
<evidence type="ECO:0000259" key="7">
    <source>
        <dbReference type="Pfam" id="PF14322"/>
    </source>
</evidence>
<dbReference type="AlphaFoldDB" id="A0A1T5DDY8"/>
<protein>
    <submittedName>
        <fullName evidence="8">Starch-binding associating with outer membrane</fullName>
    </submittedName>
</protein>
<proteinExistence type="inferred from homology"/>
<evidence type="ECO:0000256" key="3">
    <source>
        <dbReference type="ARBA" id="ARBA00022729"/>
    </source>
</evidence>
<evidence type="ECO:0000256" key="1">
    <source>
        <dbReference type="ARBA" id="ARBA00004442"/>
    </source>
</evidence>
<keyword evidence="4" id="KW-0472">Membrane</keyword>
<dbReference type="PROSITE" id="PS51257">
    <property type="entry name" value="PROKAR_LIPOPROTEIN"/>
    <property type="match status" value="1"/>
</dbReference>
<dbReference type="InterPro" id="IPR011990">
    <property type="entry name" value="TPR-like_helical_dom_sf"/>
</dbReference>
<feature type="domain" description="RagB/SusD" evidence="6">
    <location>
        <begin position="288"/>
        <end position="576"/>
    </location>
</feature>
<evidence type="ECO:0000313" key="9">
    <source>
        <dbReference type="Proteomes" id="UP000190541"/>
    </source>
</evidence>
<keyword evidence="9" id="KW-1185">Reference proteome</keyword>
<evidence type="ECO:0000256" key="5">
    <source>
        <dbReference type="ARBA" id="ARBA00023237"/>
    </source>
</evidence>
<dbReference type="RefSeq" id="WP_079717425.1">
    <property type="nucleotide sequence ID" value="NZ_FUYS01000006.1"/>
</dbReference>
<keyword evidence="5" id="KW-0998">Cell outer membrane</keyword>
<comment type="similarity">
    <text evidence="2">Belongs to the SusD family.</text>
</comment>
<evidence type="ECO:0000259" key="6">
    <source>
        <dbReference type="Pfam" id="PF07980"/>
    </source>
</evidence>
<name>A0A1T5DDY8_9SPHI</name>
<dbReference type="GO" id="GO:0009279">
    <property type="term" value="C:cell outer membrane"/>
    <property type="evidence" value="ECO:0007669"/>
    <property type="project" value="UniProtKB-SubCell"/>
</dbReference>
<dbReference type="Proteomes" id="UP000190541">
    <property type="component" value="Unassembled WGS sequence"/>
</dbReference>
<dbReference type="SUPFAM" id="SSF48452">
    <property type="entry name" value="TPR-like"/>
    <property type="match status" value="1"/>
</dbReference>
<dbReference type="Pfam" id="PF07980">
    <property type="entry name" value="SusD_RagB"/>
    <property type="match status" value="1"/>
</dbReference>
<organism evidence="8 9">
    <name type="scientific">Parapedobacter luteus</name>
    <dbReference type="NCBI Taxonomy" id="623280"/>
    <lineage>
        <taxon>Bacteria</taxon>
        <taxon>Pseudomonadati</taxon>
        <taxon>Bacteroidota</taxon>
        <taxon>Sphingobacteriia</taxon>
        <taxon>Sphingobacteriales</taxon>
        <taxon>Sphingobacteriaceae</taxon>
        <taxon>Parapedobacter</taxon>
    </lineage>
</organism>
<dbReference type="Gene3D" id="1.25.40.390">
    <property type="match status" value="1"/>
</dbReference>
<evidence type="ECO:0000313" key="8">
    <source>
        <dbReference type="EMBL" id="SKB69929.1"/>
    </source>
</evidence>
<reference evidence="8 9" key="1">
    <citation type="submission" date="2017-02" db="EMBL/GenBank/DDBJ databases">
        <authorList>
            <person name="Peterson S.W."/>
        </authorList>
    </citation>
    <scope>NUCLEOTIDE SEQUENCE [LARGE SCALE GENOMIC DNA]</scope>
    <source>
        <strain evidence="8 9">DSM 22899</strain>
    </source>
</reference>
<accession>A0A1T5DDY8</accession>